<reference evidence="1 2" key="1">
    <citation type="submission" date="2021-06" db="EMBL/GenBank/DDBJ databases">
        <title>Caerostris extrusa draft genome.</title>
        <authorList>
            <person name="Kono N."/>
            <person name="Arakawa K."/>
        </authorList>
    </citation>
    <scope>NUCLEOTIDE SEQUENCE [LARGE SCALE GENOMIC DNA]</scope>
</reference>
<name>A0AAV4XQN8_CAEEX</name>
<sequence>MNEHLPISVINSTTIECAVTSVCPMLVGTNSTCTTISSNQYFHIGLKGVTVKQEKEDTWIQLKLTSSFNFRNKR</sequence>
<evidence type="ECO:0000313" key="2">
    <source>
        <dbReference type="Proteomes" id="UP001054945"/>
    </source>
</evidence>
<comment type="caution">
    <text evidence="1">The sequence shown here is derived from an EMBL/GenBank/DDBJ whole genome shotgun (WGS) entry which is preliminary data.</text>
</comment>
<keyword evidence="2" id="KW-1185">Reference proteome</keyword>
<dbReference type="AlphaFoldDB" id="A0AAV4XQN8"/>
<evidence type="ECO:0000313" key="1">
    <source>
        <dbReference type="EMBL" id="GIY97450.1"/>
    </source>
</evidence>
<protein>
    <submittedName>
        <fullName evidence="1">Uncharacterized protein</fullName>
    </submittedName>
</protein>
<organism evidence="1 2">
    <name type="scientific">Caerostris extrusa</name>
    <name type="common">Bark spider</name>
    <name type="synonym">Caerostris bankana</name>
    <dbReference type="NCBI Taxonomy" id="172846"/>
    <lineage>
        <taxon>Eukaryota</taxon>
        <taxon>Metazoa</taxon>
        <taxon>Ecdysozoa</taxon>
        <taxon>Arthropoda</taxon>
        <taxon>Chelicerata</taxon>
        <taxon>Arachnida</taxon>
        <taxon>Araneae</taxon>
        <taxon>Araneomorphae</taxon>
        <taxon>Entelegynae</taxon>
        <taxon>Araneoidea</taxon>
        <taxon>Araneidae</taxon>
        <taxon>Caerostris</taxon>
    </lineage>
</organism>
<proteinExistence type="predicted"/>
<accession>A0AAV4XQN8</accession>
<dbReference type="EMBL" id="BPLR01000781">
    <property type="protein sequence ID" value="GIY97450.1"/>
    <property type="molecule type" value="Genomic_DNA"/>
</dbReference>
<dbReference type="Proteomes" id="UP001054945">
    <property type="component" value="Unassembled WGS sequence"/>
</dbReference>
<gene>
    <name evidence="1" type="ORF">CEXT_359111</name>
</gene>